<comment type="function">
    <text evidence="10">Provides the precursors necessary for DNA synthesis. Catalyzes the biosynthesis of deoxyribonucleotides from the corresponding ribonucleotides.</text>
</comment>
<evidence type="ECO:0000259" key="11">
    <source>
        <dbReference type="PROSITE" id="PS00089"/>
    </source>
</evidence>
<reference evidence="12 13" key="1">
    <citation type="submission" date="2019-10" db="EMBL/GenBank/DDBJ databases">
        <title>Bifidobacterium from non-human primates.</title>
        <authorList>
            <person name="Modesto M."/>
        </authorList>
    </citation>
    <scope>NUCLEOTIDE SEQUENCE [LARGE SCALE GENOMIC DNA]</scope>
    <source>
        <strain evidence="12 13">SMA1</strain>
    </source>
</reference>
<dbReference type="InterPro" id="IPR008926">
    <property type="entry name" value="RNR_R1-su_N"/>
</dbReference>
<comment type="similarity">
    <text evidence="1 10">Belongs to the ribonucleoside diphosphate reductase large chain family.</text>
</comment>
<keyword evidence="7 10" id="KW-0215">Deoxyribonucleotide synthesis</keyword>
<dbReference type="InterPro" id="IPR039718">
    <property type="entry name" value="Rrm1"/>
</dbReference>
<evidence type="ECO:0000256" key="1">
    <source>
        <dbReference type="ARBA" id="ARBA00010406"/>
    </source>
</evidence>
<dbReference type="NCBIfam" id="TIGR04170">
    <property type="entry name" value="RNR_1b_NrdE"/>
    <property type="match status" value="1"/>
</dbReference>
<dbReference type="EMBL" id="WHZU01000003">
    <property type="protein sequence ID" value="NEH10971.1"/>
    <property type="molecule type" value="Genomic_DNA"/>
</dbReference>
<dbReference type="PANTHER" id="PTHR11573:SF30">
    <property type="entry name" value="RIBONUCLEOSIDE-DIPHOSPHATE REDUCTASE 2 SUBUNIT ALPHA"/>
    <property type="match status" value="1"/>
</dbReference>
<dbReference type="Pfam" id="PF00317">
    <property type="entry name" value="Ribonuc_red_lgN"/>
    <property type="match status" value="1"/>
</dbReference>
<sequence length="741" mass="82851">MVDLTTTALQLDNTASSLLSYDPAHDWHALNAMLNLPDAEGRIPFDKDRDAVREYLERHVKPNTMAFDSTAERLRYLIDHEYYNGDVFAQYTPEFLDRIHRRAAESGFEFATFLGAFKFTTSYALKTFDGKQYLEDFPQRAVAVALELADGSEERAVEYADAIISGRFQPATPTFLNLGKAQRGEAVSCFLLRVEDNMESISRAINAALQLSKRGGGVALNLTNLRELGAPIKHIENQSSGVVPVMKLLEDSFSYANQLGARQGAGAVYLSAHHPDIMRFLDTKRENADEKIRIKSLSLGVVVPDVTFRLAKARKPMALFSPYDVERVCGRPFADIAISEHYDEMVADERIRKTYIDAREFFKTIAEIQFESGYPYLMFEDTVNRANPIDGRIAMSNLCSEILQVQEASEYNEDLSYRHIGRDVSCNLGSLNIAKAMDGGSGDGDVRIGLGDTVETAIRALTAVSDHTVINSVPSIRRANDEGHAIGLGQMNLHGFLAREHIQYGSDEALDFTDIYFMTVAYHAYRASHALAVEHGRAFTGFERSAYARPLGEGNYFDKYTDGGRTLEPRTERVRELFASRGIAIPTRDDWAALAEAIRRDGIYNQNLQAVPPTGSISYINNSTSSIHPIASRIEIRKEGKTGRVYYPAAYMTNENREYYRDAYEIGWKAIVDTYAAATPHIDQGLSLTLFFPDTATTRDINKAQIYAWSKGIKTLYYIRIRQQALEGTEVNGACTYACVV</sequence>
<dbReference type="Pfam" id="PF08343">
    <property type="entry name" value="RNR_N"/>
    <property type="match status" value="1"/>
</dbReference>
<evidence type="ECO:0000256" key="9">
    <source>
        <dbReference type="ARBA" id="ARBA00047754"/>
    </source>
</evidence>
<evidence type="ECO:0000313" key="13">
    <source>
        <dbReference type="Proteomes" id="UP000475155"/>
    </source>
</evidence>
<evidence type="ECO:0000256" key="3">
    <source>
        <dbReference type="ARBA" id="ARBA00022533"/>
    </source>
</evidence>
<dbReference type="InterPro" id="IPR013509">
    <property type="entry name" value="RNR_lsu_N"/>
</dbReference>
<dbReference type="InterPro" id="IPR026459">
    <property type="entry name" value="RNR_1b_NrdE"/>
</dbReference>
<keyword evidence="13" id="KW-1185">Reference proteome</keyword>
<evidence type="ECO:0000256" key="2">
    <source>
        <dbReference type="ARBA" id="ARBA00012274"/>
    </source>
</evidence>
<dbReference type="NCBIfam" id="TIGR02506">
    <property type="entry name" value="NrdE_NrdA"/>
    <property type="match status" value="1"/>
</dbReference>
<dbReference type="GO" id="GO:0004748">
    <property type="term" value="F:ribonucleoside-diphosphate reductase activity, thioredoxin disulfide as acceptor"/>
    <property type="evidence" value="ECO:0007669"/>
    <property type="project" value="UniProtKB-EC"/>
</dbReference>
<dbReference type="CDD" id="cd01679">
    <property type="entry name" value="RNR_I"/>
    <property type="match status" value="1"/>
</dbReference>
<organism evidence="12 13">
    <name type="scientific">Bifidobacterium saimiriisciurei</name>
    <dbReference type="NCBI Taxonomy" id="2661627"/>
    <lineage>
        <taxon>Bacteria</taxon>
        <taxon>Bacillati</taxon>
        <taxon>Actinomycetota</taxon>
        <taxon>Actinomycetes</taxon>
        <taxon>Bifidobacteriales</taxon>
        <taxon>Bifidobacteriaceae</taxon>
        <taxon>Bifidobacterium</taxon>
    </lineage>
</organism>
<gene>
    <name evidence="12" type="primary">nrdE</name>
    <name evidence="12" type="ORF">GFD18_02515</name>
</gene>
<protein>
    <recommendedName>
        <fullName evidence="2 10">Ribonucleoside-diphosphate reductase</fullName>
        <ecNumber evidence="2 10">1.17.4.1</ecNumber>
    </recommendedName>
</protein>
<evidence type="ECO:0000256" key="8">
    <source>
        <dbReference type="ARBA" id="ARBA00023157"/>
    </source>
</evidence>
<dbReference type="Proteomes" id="UP000475155">
    <property type="component" value="Unassembled WGS sequence"/>
</dbReference>
<keyword evidence="4" id="KW-0547">Nucleotide-binding</keyword>
<keyword evidence="6 10" id="KW-0560">Oxidoreductase</keyword>
<evidence type="ECO:0000313" key="12">
    <source>
        <dbReference type="EMBL" id="NEH10971.1"/>
    </source>
</evidence>
<dbReference type="SUPFAM" id="SSF51998">
    <property type="entry name" value="PFL-like glycyl radical enzymes"/>
    <property type="match status" value="1"/>
</dbReference>
<dbReference type="InterPro" id="IPR013554">
    <property type="entry name" value="RNR_N"/>
</dbReference>
<dbReference type="Gene3D" id="1.10.1650.20">
    <property type="match status" value="1"/>
</dbReference>
<name>A0ABX0C9P4_9BIFI</name>
<evidence type="ECO:0000256" key="5">
    <source>
        <dbReference type="ARBA" id="ARBA00022840"/>
    </source>
</evidence>
<dbReference type="EC" id="1.17.4.1" evidence="2 10"/>
<dbReference type="PANTHER" id="PTHR11573">
    <property type="entry name" value="RIBONUCLEOSIDE-DIPHOSPHATE REDUCTASE LARGE CHAIN"/>
    <property type="match status" value="1"/>
</dbReference>
<dbReference type="Gene3D" id="3.20.70.20">
    <property type="match status" value="1"/>
</dbReference>
<evidence type="ECO:0000256" key="4">
    <source>
        <dbReference type="ARBA" id="ARBA00022741"/>
    </source>
</evidence>
<dbReference type="SUPFAM" id="SSF48168">
    <property type="entry name" value="R1 subunit of ribonucleotide reductase, N-terminal domain"/>
    <property type="match status" value="1"/>
</dbReference>
<evidence type="ECO:0000256" key="10">
    <source>
        <dbReference type="RuleBase" id="RU003410"/>
    </source>
</evidence>
<proteinExistence type="inferred from homology"/>
<comment type="caution">
    <text evidence="12">The sequence shown here is derived from an EMBL/GenBank/DDBJ whole genome shotgun (WGS) entry which is preliminary data.</text>
</comment>
<accession>A0ABX0C9P4</accession>
<feature type="domain" description="Ribonucleotide reductase large subunit" evidence="11">
    <location>
        <begin position="591"/>
        <end position="613"/>
    </location>
</feature>
<dbReference type="InterPro" id="IPR000788">
    <property type="entry name" value="RNR_lg_C"/>
</dbReference>
<keyword evidence="5" id="KW-0067">ATP-binding</keyword>
<dbReference type="InterPro" id="IPR013346">
    <property type="entry name" value="NrdE_NrdA_C"/>
</dbReference>
<keyword evidence="3" id="KW-0021">Allosteric enzyme</keyword>
<comment type="catalytic activity">
    <reaction evidence="9 10">
        <text>a 2'-deoxyribonucleoside 5'-diphosphate + [thioredoxin]-disulfide + H2O = a ribonucleoside 5'-diphosphate + [thioredoxin]-dithiol</text>
        <dbReference type="Rhea" id="RHEA:23252"/>
        <dbReference type="Rhea" id="RHEA-COMP:10698"/>
        <dbReference type="Rhea" id="RHEA-COMP:10700"/>
        <dbReference type="ChEBI" id="CHEBI:15377"/>
        <dbReference type="ChEBI" id="CHEBI:29950"/>
        <dbReference type="ChEBI" id="CHEBI:50058"/>
        <dbReference type="ChEBI" id="CHEBI:57930"/>
        <dbReference type="ChEBI" id="CHEBI:73316"/>
        <dbReference type="EC" id="1.17.4.1"/>
    </reaction>
</comment>
<dbReference type="Pfam" id="PF02867">
    <property type="entry name" value="Ribonuc_red_lgC"/>
    <property type="match status" value="1"/>
</dbReference>
<evidence type="ECO:0000256" key="7">
    <source>
        <dbReference type="ARBA" id="ARBA00023116"/>
    </source>
</evidence>
<evidence type="ECO:0000256" key="6">
    <source>
        <dbReference type="ARBA" id="ARBA00023002"/>
    </source>
</evidence>
<dbReference type="PRINTS" id="PR01183">
    <property type="entry name" value="RIBORDTASEM1"/>
</dbReference>
<dbReference type="RefSeq" id="WP_163199997.1">
    <property type="nucleotide sequence ID" value="NZ_WHZU01000003.1"/>
</dbReference>
<keyword evidence="8" id="KW-1015">Disulfide bond</keyword>
<dbReference type="PROSITE" id="PS00089">
    <property type="entry name" value="RIBORED_LARGE"/>
    <property type="match status" value="1"/>
</dbReference>